<feature type="domain" description="Winged helix DNA-binding" evidence="1">
    <location>
        <begin position="17"/>
        <end position="94"/>
    </location>
</feature>
<sequence length="97" mass="10458">MNSPLDGIDPVLQQPKRLAAMAVLAHSTATDFPFLKDHLQIGDSDLSKQMAALIAAEYVTSTRSRGRGSVTTYRITKAGRRAFAAHVTALEKLVSFG</sequence>
<dbReference type="InterPro" id="IPR027395">
    <property type="entry name" value="WH_DNA-bd_dom"/>
</dbReference>
<evidence type="ECO:0000313" key="2">
    <source>
        <dbReference type="EMBL" id="WYY07838.1"/>
    </source>
</evidence>
<evidence type="ECO:0000313" key="3">
    <source>
        <dbReference type="Proteomes" id="UP001479933"/>
    </source>
</evidence>
<dbReference type="PANTHER" id="PTHR37318:SF1">
    <property type="entry name" value="BSL7504 PROTEIN"/>
    <property type="match status" value="1"/>
</dbReference>
<dbReference type="InterPro" id="IPR036388">
    <property type="entry name" value="WH-like_DNA-bd_sf"/>
</dbReference>
<keyword evidence="3" id="KW-1185">Reference proteome</keyword>
<dbReference type="PANTHER" id="PTHR37318">
    <property type="entry name" value="BSL7504 PROTEIN"/>
    <property type="match status" value="1"/>
</dbReference>
<reference evidence="2 3" key="1">
    <citation type="journal article" date="2023" name="Virus Evol.">
        <title>Computational host range prediction-The good, the bad, and the ugly.</title>
        <authorList>
            <person name="Howell A.A."/>
            <person name="Versoza C.J."/>
            <person name="Pfeifer S.P."/>
        </authorList>
    </citation>
    <scope>NUCLEOTIDE SEQUENCE [LARGE SCALE GENOMIC DNA]</scope>
    <source>
        <strain evidence="2 3">1610/1b</strain>
    </source>
</reference>
<dbReference type="Pfam" id="PF13601">
    <property type="entry name" value="HTH_34"/>
    <property type="match status" value="1"/>
</dbReference>
<dbReference type="RefSeq" id="WP_066166410.1">
    <property type="nucleotide sequence ID" value="NZ_CP136137.1"/>
</dbReference>
<evidence type="ECO:0000259" key="1">
    <source>
        <dbReference type="Pfam" id="PF13601"/>
    </source>
</evidence>
<protein>
    <submittedName>
        <fullName evidence="2">Transcriptional regulator</fullName>
    </submittedName>
</protein>
<dbReference type="EMBL" id="CP136137">
    <property type="protein sequence ID" value="WYY07838.1"/>
    <property type="molecule type" value="Genomic_DNA"/>
</dbReference>
<dbReference type="SUPFAM" id="SSF46785">
    <property type="entry name" value="Winged helix' DNA-binding domain"/>
    <property type="match status" value="1"/>
</dbReference>
<accession>A0ABZ2U2L3</accession>
<proteinExistence type="predicted"/>
<gene>
    <name evidence="2" type="ORF">RVF87_01755</name>
</gene>
<organism evidence="2 3">
    <name type="scientific">Gordonia hydrophobica</name>
    <dbReference type="NCBI Taxonomy" id="40516"/>
    <lineage>
        <taxon>Bacteria</taxon>
        <taxon>Bacillati</taxon>
        <taxon>Actinomycetota</taxon>
        <taxon>Actinomycetes</taxon>
        <taxon>Mycobacteriales</taxon>
        <taxon>Gordoniaceae</taxon>
        <taxon>Gordonia</taxon>
    </lineage>
</organism>
<dbReference type="Proteomes" id="UP001479933">
    <property type="component" value="Chromosome"/>
</dbReference>
<dbReference type="Gene3D" id="1.10.10.10">
    <property type="entry name" value="Winged helix-like DNA-binding domain superfamily/Winged helix DNA-binding domain"/>
    <property type="match status" value="1"/>
</dbReference>
<name>A0ABZ2U2L3_9ACTN</name>
<dbReference type="InterPro" id="IPR036390">
    <property type="entry name" value="WH_DNA-bd_sf"/>
</dbReference>